<evidence type="ECO:0000256" key="1">
    <source>
        <dbReference type="SAM" id="MobiDB-lite"/>
    </source>
</evidence>
<reference evidence="2" key="1">
    <citation type="journal article" date="2021" name="Nat. Commun.">
        <title>Genetic determinants of endophytism in the Arabidopsis root mycobiome.</title>
        <authorList>
            <person name="Mesny F."/>
            <person name="Miyauchi S."/>
            <person name="Thiergart T."/>
            <person name="Pickel B."/>
            <person name="Atanasova L."/>
            <person name="Karlsson M."/>
            <person name="Huettel B."/>
            <person name="Barry K.W."/>
            <person name="Haridas S."/>
            <person name="Chen C."/>
            <person name="Bauer D."/>
            <person name="Andreopoulos W."/>
            <person name="Pangilinan J."/>
            <person name="LaButti K."/>
            <person name="Riley R."/>
            <person name="Lipzen A."/>
            <person name="Clum A."/>
            <person name="Drula E."/>
            <person name="Henrissat B."/>
            <person name="Kohler A."/>
            <person name="Grigoriev I.V."/>
            <person name="Martin F.M."/>
            <person name="Hacquard S."/>
        </authorList>
    </citation>
    <scope>NUCLEOTIDE SEQUENCE</scope>
    <source>
        <strain evidence="2">MPI-CAGE-CH-0235</strain>
    </source>
</reference>
<proteinExistence type="predicted"/>
<evidence type="ECO:0000313" key="2">
    <source>
        <dbReference type="EMBL" id="KAH7309501.1"/>
    </source>
</evidence>
<accession>A0A8K0SE01</accession>
<protein>
    <submittedName>
        <fullName evidence="2">Uncharacterized protein</fullName>
    </submittedName>
</protein>
<keyword evidence="3" id="KW-1185">Reference proteome</keyword>
<gene>
    <name evidence="2" type="ORF">B0I35DRAFT_440137</name>
</gene>
<name>A0A8K0SE01_9HYPO</name>
<feature type="region of interest" description="Disordered" evidence="1">
    <location>
        <begin position="1"/>
        <end position="24"/>
    </location>
</feature>
<organism evidence="2 3">
    <name type="scientific">Stachybotrys elegans</name>
    <dbReference type="NCBI Taxonomy" id="80388"/>
    <lineage>
        <taxon>Eukaryota</taxon>
        <taxon>Fungi</taxon>
        <taxon>Dikarya</taxon>
        <taxon>Ascomycota</taxon>
        <taxon>Pezizomycotina</taxon>
        <taxon>Sordariomycetes</taxon>
        <taxon>Hypocreomycetidae</taxon>
        <taxon>Hypocreales</taxon>
        <taxon>Stachybotryaceae</taxon>
        <taxon>Stachybotrys</taxon>
    </lineage>
</organism>
<dbReference type="Proteomes" id="UP000813444">
    <property type="component" value="Unassembled WGS sequence"/>
</dbReference>
<evidence type="ECO:0000313" key="3">
    <source>
        <dbReference type="Proteomes" id="UP000813444"/>
    </source>
</evidence>
<comment type="caution">
    <text evidence="2">The sequence shown here is derived from an EMBL/GenBank/DDBJ whole genome shotgun (WGS) entry which is preliminary data.</text>
</comment>
<dbReference type="AlphaFoldDB" id="A0A8K0SE01"/>
<feature type="compositionally biased region" description="Basic and acidic residues" evidence="1">
    <location>
        <begin position="9"/>
        <end position="19"/>
    </location>
</feature>
<sequence>MCTYPPSARVERREAEPKHGSSLPPIRQSYIVSRNLHSAIGYPYVALLTATAAFGKLPWDF</sequence>
<dbReference type="EMBL" id="JAGPNK010000013">
    <property type="protein sequence ID" value="KAH7309501.1"/>
    <property type="molecule type" value="Genomic_DNA"/>
</dbReference>